<dbReference type="EMBL" id="CAJVQC010064770">
    <property type="protein sequence ID" value="CAG8804850.1"/>
    <property type="molecule type" value="Genomic_DNA"/>
</dbReference>
<proteinExistence type="predicted"/>
<protein>
    <submittedName>
        <fullName evidence="1">23136_t:CDS:1</fullName>
    </submittedName>
</protein>
<evidence type="ECO:0000313" key="2">
    <source>
        <dbReference type="Proteomes" id="UP000789920"/>
    </source>
</evidence>
<dbReference type="Proteomes" id="UP000789920">
    <property type="component" value="Unassembled WGS sequence"/>
</dbReference>
<organism evidence="1 2">
    <name type="scientific">Racocetra persica</name>
    <dbReference type="NCBI Taxonomy" id="160502"/>
    <lineage>
        <taxon>Eukaryota</taxon>
        <taxon>Fungi</taxon>
        <taxon>Fungi incertae sedis</taxon>
        <taxon>Mucoromycota</taxon>
        <taxon>Glomeromycotina</taxon>
        <taxon>Glomeromycetes</taxon>
        <taxon>Diversisporales</taxon>
        <taxon>Gigasporaceae</taxon>
        <taxon>Racocetra</taxon>
    </lineage>
</organism>
<reference evidence="1" key="1">
    <citation type="submission" date="2021-06" db="EMBL/GenBank/DDBJ databases">
        <authorList>
            <person name="Kallberg Y."/>
            <person name="Tangrot J."/>
            <person name="Rosling A."/>
        </authorList>
    </citation>
    <scope>NUCLEOTIDE SEQUENCE</scope>
    <source>
        <strain evidence="1">MA461A</strain>
    </source>
</reference>
<feature type="non-terminal residue" evidence="1">
    <location>
        <position position="121"/>
    </location>
</feature>
<gene>
    <name evidence="1" type="ORF">RPERSI_LOCUS21798</name>
</gene>
<comment type="caution">
    <text evidence="1">The sequence shown here is derived from an EMBL/GenBank/DDBJ whole genome shotgun (WGS) entry which is preliminary data.</text>
</comment>
<sequence length="121" mass="14089">QEINKKLTIVLDQQEKEAFINKLRTMVCCKTKACLTKIDHKSAFKNFDNIQKLAKVEYNMFLLEMLYAMVRPNKTLRGKEKQYLTHALSERKSNHALSFATVLNVLTFVVNYANCHRLPLP</sequence>
<evidence type="ECO:0000313" key="1">
    <source>
        <dbReference type="EMBL" id="CAG8804850.1"/>
    </source>
</evidence>
<keyword evidence="2" id="KW-1185">Reference proteome</keyword>
<accession>A0ACA9RQC2</accession>
<feature type="non-terminal residue" evidence="1">
    <location>
        <position position="1"/>
    </location>
</feature>
<name>A0ACA9RQC2_9GLOM</name>